<reference evidence="2" key="1">
    <citation type="submission" date="2023-07" db="EMBL/GenBank/DDBJ databases">
        <title>30 novel species of actinomycetes from the DSMZ collection.</title>
        <authorList>
            <person name="Nouioui I."/>
        </authorList>
    </citation>
    <scope>NUCLEOTIDE SEQUENCE [LARGE SCALE GENOMIC DNA]</scope>
    <source>
        <strain evidence="2">DSM 41979</strain>
    </source>
</reference>
<keyword evidence="2" id="KW-1185">Reference proteome</keyword>
<organism evidence="1 2">
    <name type="scientific">Streptomyces evansiae</name>
    <dbReference type="NCBI Taxonomy" id="3075535"/>
    <lineage>
        <taxon>Bacteria</taxon>
        <taxon>Bacillati</taxon>
        <taxon>Actinomycetota</taxon>
        <taxon>Actinomycetes</taxon>
        <taxon>Kitasatosporales</taxon>
        <taxon>Streptomycetaceae</taxon>
        <taxon>Streptomyces</taxon>
    </lineage>
</organism>
<evidence type="ECO:0000313" key="1">
    <source>
        <dbReference type="EMBL" id="MDT0412903.1"/>
    </source>
</evidence>
<sequence length="94" mass="10508">MAEEEDGPTIPVEEICRVCGLGGEGALWNEYGVPQYLICPCCGTESGVEDETYGRVRASRALWLASGGEWKEPEYRPSDWSLEEQLAQIPAEWR</sequence>
<gene>
    <name evidence="1" type="ORF">RM698_28150</name>
</gene>
<comment type="caution">
    <text evidence="1">The sequence shown here is derived from an EMBL/GenBank/DDBJ whole genome shotgun (WGS) entry which is preliminary data.</text>
</comment>
<evidence type="ECO:0000313" key="2">
    <source>
        <dbReference type="Proteomes" id="UP001183610"/>
    </source>
</evidence>
<protein>
    <submittedName>
        <fullName evidence="1">Uncharacterized protein</fullName>
    </submittedName>
</protein>
<dbReference type="Proteomes" id="UP001183610">
    <property type="component" value="Unassembled WGS sequence"/>
</dbReference>
<dbReference type="EMBL" id="JAVRET010000100">
    <property type="protein sequence ID" value="MDT0412903.1"/>
    <property type="molecule type" value="Genomic_DNA"/>
</dbReference>
<dbReference type="RefSeq" id="WP_010280030.1">
    <property type="nucleotide sequence ID" value="NZ_JAVRET010000100.1"/>
</dbReference>
<name>A0ABU2R866_9ACTN</name>
<proteinExistence type="predicted"/>
<accession>A0ABU2R866</accession>